<organism evidence="1 2">
    <name type="scientific">Rhizobium indicum</name>
    <dbReference type="NCBI Taxonomy" id="2583231"/>
    <lineage>
        <taxon>Bacteria</taxon>
        <taxon>Pseudomonadati</taxon>
        <taxon>Pseudomonadota</taxon>
        <taxon>Alphaproteobacteria</taxon>
        <taxon>Hyphomicrobiales</taxon>
        <taxon>Rhizobiaceae</taxon>
        <taxon>Rhizobium/Agrobacterium group</taxon>
        <taxon>Rhizobium</taxon>
    </lineage>
</organism>
<reference evidence="1 2" key="1">
    <citation type="submission" date="2020-05" db="EMBL/GenBank/DDBJ databases">
        <title>Genome sequences of pea root nodulating Rhizobium spp.</title>
        <authorList>
            <person name="Rahi P."/>
        </authorList>
    </citation>
    <scope>NUCLEOTIDE SEQUENCE [LARGE SCALE GENOMIC DNA]</scope>
    <source>
        <strain evidence="2">JKLM 12A2</strain>
    </source>
</reference>
<evidence type="ECO:0000313" key="2">
    <source>
        <dbReference type="Proteomes" id="UP000305673"/>
    </source>
</evidence>
<dbReference type="RefSeq" id="WP_138389543.1">
    <property type="nucleotide sequence ID" value="NZ_CP054021.1"/>
</dbReference>
<keyword evidence="2" id="KW-1185">Reference proteome</keyword>
<dbReference type="EMBL" id="CP054021">
    <property type="protein sequence ID" value="QKK17700.1"/>
    <property type="molecule type" value="Genomic_DNA"/>
</dbReference>
<proteinExistence type="predicted"/>
<evidence type="ECO:0000313" key="1">
    <source>
        <dbReference type="EMBL" id="QKK17700.1"/>
    </source>
</evidence>
<sequence length="99" mass="10570">MPPHPPPCAANELQIGNTCYPRPDVLKVIRLGDGYSFLLGSVSPDLLPVLTNFSGDAAHMLVRNVGPSVDVTITSVLPDDAAELLRQLRPNDPDATLPD</sequence>
<dbReference type="Proteomes" id="UP000305673">
    <property type="component" value="Chromosome"/>
</dbReference>
<accession>A0ABX6PIM8</accession>
<gene>
    <name evidence="1" type="ORF">FFM53_015195</name>
</gene>
<protein>
    <submittedName>
        <fullName evidence="1">Uncharacterized protein</fullName>
    </submittedName>
</protein>
<name>A0ABX6PIM8_9HYPH</name>